<name>A0A4E0R187_FASHE</name>
<evidence type="ECO:0000313" key="1">
    <source>
        <dbReference type="EMBL" id="THD19786.1"/>
    </source>
</evidence>
<comment type="caution">
    <text evidence="1">The sequence shown here is derived from an EMBL/GenBank/DDBJ whole genome shotgun (WGS) entry which is preliminary data.</text>
</comment>
<protein>
    <submittedName>
        <fullName evidence="1">Uncharacterized protein</fullName>
    </submittedName>
</protein>
<evidence type="ECO:0000313" key="2">
    <source>
        <dbReference type="Proteomes" id="UP000230066"/>
    </source>
</evidence>
<dbReference type="EMBL" id="JXXN02005613">
    <property type="protein sequence ID" value="THD19786.1"/>
    <property type="molecule type" value="Genomic_DNA"/>
</dbReference>
<sequence>MHTRLHNHISVLSFNFQSIVGHEFCSTMKPVIIFWGIVCLISFSRTENASDIEVFQGNVLVYEMKFSIPKCGTVSEALHKIMELLNSVPICEVVRKSRFHVGASTRILPQSPSFPQRLRSQVHPFWKLRKWFPVVQFGVELLELSRSSDIFPQLFMFCSCDYPTPDPSVLAVSIYSTIGNINGFHLF</sequence>
<reference evidence="1" key="1">
    <citation type="submission" date="2019-03" db="EMBL/GenBank/DDBJ databases">
        <title>Improved annotation for the trematode Fasciola hepatica.</title>
        <authorList>
            <person name="Choi Y.-J."/>
            <person name="Martin J."/>
            <person name="Mitreva M."/>
        </authorList>
    </citation>
    <scope>NUCLEOTIDE SEQUENCE [LARGE SCALE GENOMIC DNA]</scope>
</reference>
<proteinExistence type="predicted"/>
<organism evidence="1 2">
    <name type="scientific">Fasciola hepatica</name>
    <name type="common">Liver fluke</name>
    <dbReference type="NCBI Taxonomy" id="6192"/>
    <lineage>
        <taxon>Eukaryota</taxon>
        <taxon>Metazoa</taxon>
        <taxon>Spiralia</taxon>
        <taxon>Lophotrochozoa</taxon>
        <taxon>Platyhelminthes</taxon>
        <taxon>Trematoda</taxon>
        <taxon>Digenea</taxon>
        <taxon>Plagiorchiida</taxon>
        <taxon>Echinostomata</taxon>
        <taxon>Echinostomatoidea</taxon>
        <taxon>Fasciolidae</taxon>
        <taxon>Fasciola</taxon>
    </lineage>
</organism>
<gene>
    <name evidence="1" type="ORF">D915_009537</name>
</gene>
<keyword evidence="2" id="KW-1185">Reference proteome</keyword>
<dbReference type="AlphaFoldDB" id="A0A4E0R187"/>
<accession>A0A4E0R187</accession>
<dbReference type="Proteomes" id="UP000230066">
    <property type="component" value="Unassembled WGS sequence"/>
</dbReference>